<evidence type="ECO:0000256" key="5">
    <source>
        <dbReference type="ARBA" id="ARBA00022840"/>
    </source>
</evidence>
<evidence type="ECO:0000313" key="9">
    <source>
        <dbReference type="RefSeq" id="XP_028150594.1"/>
    </source>
</evidence>
<feature type="compositionally biased region" description="Basic and acidic residues" evidence="7">
    <location>
        <begin position="492"/>
        <end position="504"/>
    </location>
</feature>
<dbReference type="InterPro" id="IPR000719">
    <property type="entry name" value="Prot_kinase_dom"/>
</dbReference>
<evidence type="ECO:0000259" key="8">
    <source>
        <dbReference type="PROSITE" id="PS50011"/>
    </source>
</evidence>
<dbReference type="InterPro" id="IPR017441">
    <property type="entry name" value="Protein_kinase_ATP_BS"/>
</dbReference>
<sequence>MNHFQSKYKVLEKIGEGSFSDVLKCENRETKVCYAAKRLKNTYRSEASIQACAEIVAAQKIPNHPNVVNMLEYHYDIYTGKLTFIFELMDMSMHDYLKTKRRGLSEHRVKFYLFQILKGLEHLHKHGLFHRDIKPENILIKFPSILYAPLSQTSSEEIVKVGDLGSVRGIFSSPPYTEYISTRWYRSPECLLTVGNYGPKMDVWATGCVFYEMLTLRPLFPGSNEIDQLCKIHHILGSPSLQLIARLKSRSRNFICFPKIKGTGFYNLLPYISRNGRNILNLMVEYDWDKRINVKRLLRHCYFDDIKEKLVWDESVSKSTGDDKVNAGVDGLIKKKILKREHFSDEIRNNSSNQIVKPKVSRKVCVEDASKATNTFSRGRRSKNSSKGSDSDKSSYLSSRNSINDVPYYHKISRRSNNGSKELKVTSLPLVDYKVRNSAEHKIIHSKEPPKRGQHLLKASSNLENTNKYLFKNPYQPYFESRSFYIPRNSEVKTTKQDTKESKFQYRLRKNT</sequence>
<dbReference type="Gene3D" id="1.10.510.10">
    <property type="entry name" value="Transferase(Phosphotransferase) domain 1"/>
    <property type="match status" value="1"/>
</dbReference>
<gene>
    <name evidence="9" type="primary">LOC114343948</name>
</gene>
<name>A0A6P7GLP7_DIAVI</name>
<dbReference type="InterPro" id="IPR011009">
    <property type="entry name" value="Kinase-like_dom_sf"/>
</dbReference>
<dbReference type="SUPFAM" id="SSF56112">
    <property type="entry name" value="Protein kinase-like (PK-like)"/>
    <property type="match status" value="1"/>
</dbReference>
<dbReference type="PROSITE" id="PS50011">
    <property type="entry name" value="PROTEIN_KINASE_DOM"/>
    <property type="match status" value="1"/>
</dbReference>
<evidence type="ECO:0000256" key="4">
    <source>
        <dbReference type="ARBA" id="ARBA00022777"/>
    </source>
</evidence>
<dbReference type="GO" id="GO:0004674">
    <property type="term" value="F:protein serine/threonine kinase activity"/>
    <property type="evidence" value="ECO:0007669"/>
    <property type="project" value="UniProtKB-KW"/>
</dbReference>
<dbReference type="SMART" id="SM00220">
    <property type="entry name" value="S_TKc"/>
    <property type="match status" value="1"/>
</dbReference>
<keyword evidence="3 6" id="KW-0547">Nucleotide-binding</keyword>
<dbReference type="InterPro" id="IPR008271">
    <property type="entry name" value="Ser/Thr_kinase_AS"/>
</dbReference>
<feature type="binding site" evidence="6">
    <location>
        <position position="37"/>
    </location>
    <ligand>
        <name>ATP</name>
        <dbReference type="ChEBI" id="CHEBI:30616"/>
    </ligand>
</feature>
<dbReference type="InParanoid" id="A0A6P7GLP7"/>
<dbReference type="PANTHER" id="PTHR24055">
    <property type="entry name" value="MITOGEN-ACTIVATED PROTEIN KINASE"/>
    <property type="match status" value="1"/>
</dbReference>
<feature type="region of interest" description="Disordered" evidence="7">
    <location>
        <begin position="375"/>
        <end position="400"/>
    </location>
</feature>
<dbReference type="PROSITE" id="PS00108">
    <property type="entry name" value="PROTEIN_KINASE_ST"/>
    <property type="match status" value="1"/>
</dbReference>
<feature type="region of interest" description="Disordered" evidence="7">
    <location>
        <begin position="492"/>
        <end position="512"/>
    </location>
</feature>
<dbReference type="Gene3D" id="3.30.200.20">
    <property type="entry name" value="Phosphorylase Kinase, domain 1"/>
    <property type="match status" value="1"/>
</dbReference>
<keyword evidence="1" id="KW-0723">Serine/threonine-protein kinase</keyword>
<organism evidence="9">
    <name type="scientific">Diabrotica virgifera virgifera</name>
    <name type="common">western corn rootworm</name>
    <dbReference type="NCBI Taxonomy" id="50390"/>
    <lineage>
        <taxon>Eukaryota</taxon>
        <taxon>Metazoa</taxon>
        <taxon>Ecdysozoa</taxon>
        <taxon>Arthropoda</taxon>
        <taxon>Hexapoda</taxon>
        <taxon>Insecta</taxon>
        <taxon>Pterygota</taxon>
        <taxon>Neoptera</taxon>
        <taxon>Endopterygota</taxon>
        <taxon>Coleoptera</taxon>
        <taxon>Polyphaga</taxon>
        <taxon>Cucujiformia</taxon>
        <taxon>Chrysomeloidea</taxon>
        <taxon>Chrysomelidae</taxon>
        <taxon>Galerucinae</taxon>
        <taxon>Diabroticina</taxon>
        <taxon>Diabroticites</taxon>
        <taxon>Diabrotica</taxon>
    </lineage>
</organism>
<reference evidence="9" key="1">
    <citation type="submission" date="2025-08" db="UniProtKB">
        <authorList>
            <consortium name="RefSeq"/>
        </authorList>
    </citation>
    <scope>IDENTIFICATION</scope>
    <source>
        <tissue evidence="9">Whole insect</tissue>
    </source>
</reference>
<evidence type="ECO:0000256" key="7">
    <source>
        <dbReference type="SAM" id="MobiDB-lite"/>
    </source>
</evidence>
<dbReference type="RefSeq" id="XP_028150594.1">
    <property type="nucleotide sequence ID" value="XM_028294793.1"/>
</dbReference>
<dbReference type="GO" id="GO:0005524">
    <property type="term" value="F:ATP binding"/>
    <property type="evidence" value="ECO:0007669"/>
    <property type="project" value="UniProtKB-UniRule"/>
</dbReference>
<dbReference type="PROSITE" id="PS00107">
    <property type="entry name" value="PROTEIN_KINASE_ATP"/>
    <property type="match status" value="1"/>
</dbReference>
<protein>
    <submittedName>
        <fullName evidence="9">MAPK/MAK/MRK overlapping kinase-like</fullName>
    </submittedName>
</protein>
<dbReference type="FunFam" id="1.10.510.10:FF:000624">
    <property type="entry name" value="Mitogen-activated protein kinase"/>
    <property type="match status" value="1"/>
</dbReference>
<keyword evidence="2" id="KW-0808">Transferase</keyword>
<keyword evidence="4" id="KW-0418">Kinase</keyword>
<evidence type="ECO:0000256" key="3">
    <source>
        <dbReference type="ARBA" id="ARBA00022741"/>
    </source>
</evidence>
<keyword evidence="5 6" id="KW-0067">ATP-binding</keyword>
<evidence type="ECO:0000256" key="6">
    <source>
        <dbReference type="PROSITE-ProRule" id="PRU10141"/>
    </source>
</evidence>
<proteinExistence type="predicted"/>
<dbReference type="AlphaFoldDB" id="A0A6P7GLP7"/>
<feature type="domain" description="Protein kinase" evidence="8">
    <location>
        <begin position="8"/>
        <end position="303"/>
    </location>
</feature>
<dbReference type="InterPro" id="IPR050117">
    <property type="entry name" value="MAPK"/>
</dbReference>
<evidence type="ECO:0000256" key="2">
    <source>
        <dbReference type="ARBA" id="ARBA00022679"/>
    </source>
</evidence>
<evidence type="ECO:0000256" key="1">
    <source>
        <dbReference type="ARBA" id="ARBA00022527"/>
    </source>
</evidence>
<accession>A0A6P7GLP7</accession>
<dbReference type="Pfam" id="PF00069">
    <property type="entry name" value="Pkinase"/>
    <property type="match status" value="1"/>
</dbReference>